<dbReference type="InterPro" id="IPR013783">
    <property type="entry name" value="Ig-like_fold"/>
</dbReference>
<accession>A0ABX1KVN0</accession>
<dbReference type="InterPro" id="IPR023365">
    <property type="entry name" value="Sortase_dom-sf"/>
</dbReference>
<keyword evidence="1" id="KW-0378">Hydrolase</keyword>
<reference evidence="5 6" key="1">
    <citation type="submission" date="2020-04" db="EMBL/GenBank/DDBJ databases">
        <title>A novel species of genus Lactobacillus that was isolated from fermented food Zha-chili.</title>
        <authorList>
            <person name="Zhang Z."/>
        </authorList>
    </citation>
    <scope>NUCLEOTIDE SEQUENCE [LARGE SCALE GENOMIC DNA]</scope>
    <source>
        <strain evidence="6">HBUAS51383</strain>
    </source>
</reference>
<evidence type="ECO:0000256" key="3">
    <source>
        <dbReference type="SAM" id="Phobius"/>
    </source>
</evidence>
<dbReference type="SUPFAM" id="SSF63817">
    <property type="entry name" value="Sortase"/>
    <property type="match status" value="1"/>
</dbReference>
<keyword evidence="3" id="KW-0472">Membrane</keyword>
<keyword evidence="3" id="KW-1133">Transmembrane helix</keyword>
<evidence type="ECO:0000259" key="4">
    <source>
        <dbReference type="Pfam" id="PF17802"/>
    </source>
</evidence>
<evidence type="ECO:0000256" key="2">
    <source>
        <dbReference type="SAM" id="MobiDB-lite"/>
    </source>
</evidence>
<dbReference type="Pfam" id="PF17802">
    <property type="entry name" value="SpaA"/>
    <property type="match status" value="1"/>
</dbReference>
<evidence type="ECO:0000313" key="5">
    <source>
        <dbReference type="EMBL" id="NLR17981.1"/>
    </source>
</evidence>
<sequence length="384" mass="42583">MPKKKSHHQLGITRIIGCLLLLVGAAVALYPFYIGSLNDLLDQQRVAKVQQQNEKQARQRLAELKRDNATGANNPGAESDPFSGLSKQTKLNLKRDMLGTVTIPKLALTVPVFKHLNEATLEVGTAVVSGTSMPTGGRGTHTVIAGHRGLVNRRLFSDLNRVKKGDLFVFKIYGKHLAYRVFQIQVVKPNDTSTLRVEPGQDLATLLTCTPYMVNSHRLLVTGKRVPYTPAVAQNVNHARQAERWQQLAILVGSILAILAVLGLILKFIHQMLLKRRRFDLRFSCVDSAGNPLAGLTFALRKRNGKELYRSGQPLTVTSDADGGCLIENIPGAVYRLDGLQSTLHFRVGVKQLKQSEMAFYPTRRQAGMVKFFQDDWLIIVGDE</sequence>
<comment type="caution">
    <text evidence="5">The sequence shown here is derived from an EMBL/GenBank/DDBJ whole genome shotgun (WGS) entry which is preliminary data.</text>
</comment>
<feature type="transmembrane region" description="Helical" evidence="3">
    <location>
        <begin position="248"/>
        <end position="269"/>
    </location>
</feature>
<dbReference type="InterPro" id="IPR042002">
    <property type="entry name" value="Sortase_C"/>
</dbReference>
<organism evidence="5 6">
    <name type="scientific">Secundilactobacillus angelensis</name>
    <dbReference type="NCBI Taxonomy" id="2722706"/>
    <lineage>
        <taxon>Bacteria</taxon>
        <taxon>Bacillati</taxon>
        <taxon>Bacillota</taxon>
        <taxon>Bacilli</taxon>
        <taxon>Lactobacillales</taxon>
        <taxon>Lactobacillaceae</taxon>
        <taxon>Secundilactobacillus</taxon>
    </lineage>
</organism>
<dbReference type="Gene3D" id="2.40.260.10">
    <property type="entry name" value="Sortase"/>
    <property type="match status" value="1"/>
</dbReference>
<keyword evidence="6" id="KW-1185">Reference proteome</keyword>
<dbReference type="NCBIfam" id="NF033745">
    <property type="entry name" value="class_C_sortase"/>
    <property type="match status" value="1"/>
</dbReference>
<dbReference type="EMBL" id="JAAXLJ010000004">
    <property type="protein sequence ID" value="NLR17981.1"/>
    <property type="molecule type" value="Genomic_DNA"/>
</dbReference>
<keyword evidence="3" id="KW-0812">Transmembrane</keyword>
<feature type="transmembrane region" description="Helical" evidence="3">
    <location>
        <begin position="12"/>
        <end position="33"/>
    </location>
</feature>
<proteinExistence type="predicted"/>
<dbReference type="Proteomes" id="UP000763447">
    <property type="component" value="Unassembled WGS sequence"/>
</dbReference>
<name>A0ABX1KVN0_9LACO</name>
<dbReference type="NCBIfam" id="TIGR01076">
    <property type="entry name" value="sortase_fam"/>
    <property type="match status" value="1"/>
</dbReference>
<evidence type="ECO:0000313" key="6">
    <source>
        <dbReference type="Proteomes" id="UP000763447"/>
    </source>
</evidence>
<dbReference type="InterPro" id="IPR041033">
    <property type="entry name" value="SpaA_PFL_dom_1"/>
</dbReference>
<feature type="domain" description="SpaA-like prealbumin fold" evidence="4">
    <location>
        <begin position="282"/>
        <end position="337"/>
    </location>
</feature>
<gene>
    <name evidence="5" type="ORF">HC026_03480</name>
</gene>
<evidence type="ECO:0000256" key="1">
    <source>
        <dbReference type="ARBA" id="ARBA00022801"/>
    </source>
</evidence>
<protein>
    <submittedName>
        <fullName evidence="5">Class C sortase</fullName>
    </submittedName>
</protein>
<dbReference type="CDD" id="cd05827">
    <property type="entry name" value="Sortase_C"/>
    <property type="match status" value="1"/>
</dbReference>
<dbReference type="InterPro" id="IPR005754">
    <property type="entry name" value="Sortase"/>
</dbReference>
<dbReference type="RefSeq" id="WP_168924596.1">
    <property type="nucleotide sequence ID" value="NZ_JAAXLJ010000004.1"/>
</dbReference>
<dbReference type="Gene3D" id="2.60.40.10">
    <property type="entry name" value="Immunoglobulins"/>
    <property type="match status" value="1"/>
</dbReference>
<dbReference type="Pfam" id="PF04203">
    <property type="entry name" value="Sortase"/>
    <property type="match status" value="1"/>
</dbReference>
<feature type="region of interest" description="Disordered" evidence="2">
    <location>
        <begin position="65"/>
        <end position="85"/>
    </location>
</feature>